<accession>A0ABZ0RWF3</accession>
<gene>
    <name evidence="1" type="ORF">SH580_06335</name>
</gene>
<evidence type="ECO:0000313" key="2">
    <source>
        <dbReference type="Proteomes" id="UP001324993"/>
    </source>
</evidence>
<dbReference type="RefSeq" id="WP_319834168.1">
    <property type="nucleotide sequence ID" value="NZ_CP138858.1"/>
</dbReference>
<sequence length="293" mass="33786">MRVDWILLLYNRPEHSRRVLESLANNQIDRIFVYIDHPQDSTARYAQKELLQILEAPWPFEIKLTQRQESFGLARSVCTSLNDAFKDGAEAAVLLEDDCVLKDNGKHFFEAGLQYLKNDKSVRSLCGYTNPQCPFVFEPGSDLLSLHRFSTWGWATWSDRWQDYNRDSTLGSLLERTKTSVESIKHFAPDLATLCQDSDYLNGFIDIWSVPWTLLHFLTETYAIFPIESVIENIGLDGSGSNCSETDVFNIKNAPNTVKSAYTWDRRNYIFQNEDLIRIFMESHGLKTFPSKS</sequence>
<organism evidence="1 2">
    <name type="scientific">Coraliomargarita algicola</name>
    <dbReference type="NCBI Taxonomy" id="3092156"/>
    <lineage>
        <taxon>Bacteria</taxon>
        <taxon>Pseudomonadati</taxon>
        <taxon>Verrucomicrobiota</taxon>
        <taxon>Opitutia</taxon>
        <taxon>Puniceicoccales</taxon>
        <taxon>Coraliomargaritaceae</taxon>
        <taxon>Coraliomargarita</taxon>
    </lineage>
</organism>
<dbReference type="InterPro" id="IPR029044">
    <property type="entry name" value="Nucleotide-diphossugar_trans"/>
</dbReference>
<protein>
    <submittedName>
        <fullName evidence="1">Uncharacterized protein</fullName>
    </submittedName>
</protein>
<dbReference type="SUPFAM" id="SSF53448">
    <property type="entry name" value="Nucleotide-diphospho-sugar transferases"/>
    <property type="match status" value="1"/>
</dbReference>
<proteinExistence type="predicted"/>
<reference evidence="1 2" key="1">
    <citation type="submission" date="2023-11" db="EMBL/GenBank/DDBJ databases">
        <title>Coraliomargarita sp. nov., isolated from marine algae.</title>
        <authorList>
            <person name="Lee J.K."/>
            <person name="Baek J.H."/>
            <person name="Kim J.M."/>
            <person name="Choi D.G."/>
            <person name="Jeon C.O."/>
        </authorList>
    </citation>
    <scope>NUCLEOTIDE SEQUENCE [LARGE SCALE GENOMIC DNA]</scope>
    <source>
        <strain evidence="1 2">J2-16</strain>
    </source>
</reference>
<name>A0ABZ0RWF3_9BACT</name>
<dbReference type="EMBL" id="CP138858">
    <property type="protein sequence ID" value="WPJ97324.1"/>
    <property type="molecule type" value="Genomic_DNA"/>
</dbReference>
<evidence type="ECO:0000313" key="1">
    <source>
        <dbReference type="EMBL" id="WPJ97324.1"/>
    </source>
</evidence>
<dbReference type="Gene3D" id="3.90.550.10">
    <property type="entry name" value="Spore Coat Polysaccharide Biosynthesis Protein SpsA, Chain A"/>
    <property type="match status" value="1"/>
</dbReference>
<dbReference type="Proteomes" id="UP001324993">
    <property type="component" value="Chromosome"/>
</dbReference>
<keyword evidence="2" id="KW-1185">Reference proteome</keyword>